<dbReference type="PANTHER" id="PTHR42776">
    <property type="entry name" value="SERINE PEPTIDASE S9 FAMILY MEMBER"/>
    <property type="match status" value="1"/>
</dbReference>
<gene>
    <name evidence="3" type="ORF">GCM10023176_35270</name>
</gene>
<dbReference type="Proteomes" id="UP001500307">
    <property type="component" value="Unassembled WGS sequence"/>
</dbReference>
<name>A0ABP8SMV7_9ACTN</name>
<evidence type="ECO:0000256" key="1">
    <source>
        <dbReference type="ARBA" id="ARBA00022801"/>
    </source>
</evidence>
<sequence>MSDLHRSFRRTGPHDIADIAQAAPHPRRDLVAITATLRGEPDDEPRRQVVLVDAAGTLRPVLPGASTTSPVWSPTGDRLCVLAAEAVVLVDLDGAEIARSPELGGTPELARWAADGRRLALVVAESGAHVSDVWGSGTVGGAATETWRPMVLPHSGGRRRLVVWEISGGTRALTTLNTWEVDWLGNDLVAVVSDCAGEGAWYDARLVRVSPSGEVSELHEERFQLARPTGSPDGRHWSALTGIASDRDLLAGALLVGRDGHPAAVVPTAEVHVTEHRWVAPGTALVIGHRGLDTVVGTVTVESGAWTELWSGTATTARYQPELGGLDHAGRPVLVLEQHDMPPTLVRIGAAGEREVLLSSAGPGTESVRAAVGTTRAVTWSAPDGLHLQGLLDLPRGDAPYPLVVHPHGGPVGAYQDGWIGRDLHTTTLVARGYAVFRPNPRGSAGRGAVFAEAVLGDMGGADVQDIESGIDQLVTDGVVDPERVGILGQSYGAFLACWMPCLSDRYRASVSRSPCTDWVSFHLTTNIAPFDDLFLSGDLWDPESQYWTRNPLMHHAANRTPTLLTAGVQDLATPANQAQQMYRPLAERHVPAAFALYPEEGHGVEAPLALTDVCARTVAWFERFMPVTP</sequence>
<dbReference type="InterPro" id="IPR029058">
    <property type="entry name" value="AB_hydrolase_fold"/>
</dbReference>
<dbReference type="Gene3D" id="3.40.50.1820">
    <property type="entry name" value="alpha/beta hydrolase"/>
    <property type="match status" value="1"/>
</dbReference>
<evidence type="ECO:0000313" key="3">
    <source>
        <dbReference type="EMBL" id="GAA4572393.1"/>
    </source>
</evidence>
<dbReference type="Gene3D" id="2.120.10.30">
    <property type="entry name" value="TolB, C-terminal domain"/>
    <property type="match status" value="1"/>
</dbReference>
<organism evidence="3 4">
    <name type="scientific">Micromonospora coerulea</name>
    <dbReference type="NCBI Taxonomy" id="47856"/>
    <lineage>
        <taxon>Bacteria</taxon>
        <taxon>Bacillati</taxon>
        <taxon>Actinomycetota</taxon>
        <taxon>Actinomycetes</taxon>
        <taxon>Micromonosporales</taxon>
        <taxon>Micromonosporaceae</taxon>
        <taxon>Micromonospora</taxon>
    </lineage>
</organism>
<evidence type="ECO:0000259" key="2">
    <source>
        <dbReference type="Pfam" id="PF00326"/>
    </source>
</evidence>
<reference evidence="4" key="1">
    <citation type="journal article" date="2019" name="Int. J. Syst. Evol. Microbiol.">
        <title>The Global Catalogue of Microorganisms (GCM) 10K type strain sequencing project: providing services to taxonomists for standard genome sequencing and annotation.</title>
        <authorList>
            <consortium name="The Broad Institute Genomics Platform"/>
            <consortium name="The Broad Institute Genome Sequencing Center for Infectious Disease"/>
            <person name="Wu L."/>
            <person name="Ma J."/>
        </authorList>
    </citation>
    <scope>NUCLEOTIDE SEQUENCE [LARGE SCALE GENOMIC DNA]</scope>
    <source>
        <strain evidence="4">JCM 3175</strain>
    </source>
</reference>
<comment type="caution">
    <text evidence="3">The sequence shown here is derived from an EMBL/GenBank/DDBJ whole genome shotgun (WGS) entry which is preliminary data.</text>
</comment>
<dbReference type="SUPFAM" id="SSF53474">
    <property type="entry name" value="alpha/beta-Hydrolases"/>
    <property type="match status" value="1"/>
</dbReference>
<dbReference type="InterPro" id="IPR011042">
    <property type="entry name" value="6-blade_b-propeller_TolB-like"/>
</dbReference>
<accession>A0ABP8SMV7</accession>
<keyword evidence="1" id="KW-0378">Hydrolase</keyword>
<protein>
    <submittedName>
        <fullName evidence="3">S9 family peptidase</fullName>
    </submittedName>
</protein>
<dbReference type="InterPro" id="IPR001375">
    <property type="entry name" value="Peptidase_S9_cat"/>
</dbReference>
<dbReference type="EMBL" id="BAABGU010000018">
    <property type="protein sequence ID" value="GAA4572393.1"/>
    <property type="molecule type" value="Genomic_DNA"/>
</dbReference>
<evidence type="ECO:0000313" key="4">
    <source>
        <dbReference type="Proteomes" id="UP001500307"/>
    </source>
</evidence>
<dbReference type="PANTHER" id="PTHR42776:SF27">
    <property type="entry name" value="DIPEPTIDYL PEPTIDASE FAMILY MEMBER 6"/>
    <property type="match status" value="1"/>
</dbReference>
<feature type="domain" description="Peptidase S9 prolyl oligopeptidase catalytic" evidence="2">
    <location>
        <begin position="426"/>
        <end position="625"/>
    </location>
</feature>
<proteinExistence type="predicted"/>
<keyword evidence="4" id="KW-1185">Reference proteome</keyword>
<dbReference type="SUPFAM" id="SSF82171">
    <property type="entry name" value="DPP6 N-terminal domain-like"/>
    <property type="match status" value="1"/>
</dbReference>
<dbReference type="Pfam" id="PF00326">
    <property type="entry name" value="Peptidase_S9"/>
    <property type="match status" value="1"/>
</dbReference>